<comment type="subunit">
    <text evidence="4">Homodecamer.</text>
</comment>
<evidence type="ECO:0000256" key="2">
    <source>
        <dbReference type="ARBA" id="ARBA00005193"/>
    </source>
</evidence>
<proteinExistence type="inferred from homology"/>
<name>A0A1A8THU2_9GAMM</name>
<keyword evidence="6 9" id="KW-0058">Aromatic hydrocarbons catabolism</keyword>
<dbReference type="STRING" id="1792290.MSP8886_02660"/>
<dbReference type="InterPro" id="IPR026029">
    <property type="entry name" value="MLI_dom"/>
</dbReference>
<dbReference type="Proteomes" id="UP000092544">
    <property type="component" value="Unassembled WGS sequence"/>
</dbReference>
<keyword evidence="12" id="KW-1185">Reference proteome</keyword>
<evidence type="ECO:0000259" key="10">
    <source>
        <dbReference type="Pfam" id="PF02426"/>
    </source>
</evidence>
<reference evidence="11 12" key="1">
    <citation type="submission" date="2016-06" db="EMBL/GenBank/DDBJ databases">
        <authorList>
            <person name="Kjaerup R.B."/>
            <person name="Dalgaard T.S."/>
            <person name="Juul-Madsen H.R."/>
        </authorList>
    </citation>
    <scope>NUCLEOTIDE SEQUENCE [LARGE SCALE GENOMIC DNA]</scope>
    <source>
        <strain evidence="11 12">CECT 8886</strain>
    </source>
</reference>
<dbReference type="EMBL" id="FLOB01000006">
    <property type="protein sequence ID" value="SBS33164.1"/>
    <property type="molecule type" value="Genomic_DNA"/>
</dbReference>
<comment type="similarity">
    <text evidence="3 9">Belongs to the muconolactone Delta-isomerase family.</text>
</comment>
<evidence type="ECO:0000256" key="5">
    <source>
        <dbReference type="ARBA" id="ARBA00012070"/>
    </source>
</evidence>
<gene>
    <name evidence="11" type="primary">catC</name>
    <name evidence="11" type="ORF">MSP8886_02660</name>
</gene>
<protein>
    <recommendedName>
        <fullName evidence="5 8">Muconolactone Delta-isomerase</fullName>
        <shortName evidence="9">MIase</shortName>
        <ecNumber evidence="5 8">5.3.3.4</ecNumber>
    </recommendedName>
</protein>
<evidence type="ECO:0000256" key="3">
    <source>
        <dbReference type="ARBA" id="ARBA00010882"/>
    </source>
</evidence>
<accession>A0A1A8THU2</accession>
<comment type="pathway">
    <text evidence="2 9">Aromatic compound metabolism; beta-ketoadipate pathway; 5-oxo-4,5-dihydro-2-furylacetate from catechol: step 3/3.</text>
</comment>
<evidence type="ECO:0000256" key="9">
    <source>
        <dbReference type="PIRNR" id="PIRNR001486"/>
    </source>
</evidence>
<dbReference type="InterPro" id="IPR011008">
    <property type="entry name" value="Dimeric_a/b-barrel"/>
</dbReference>
<keyword evidence="7 9" id="KW-0413">Isomerase</keyword>
<dbReference type="NCBIfam" id="TIGR03221">
    <property type="entry name" value="muco_delta"/>
    <property type="match status" value="1"/>
</dbReference>
<comment type="catalytic activity">
    <reaction evidence="1 9">
        <text>(S)-muconolactone = (4,5-dihydro-5-oxofuran-2-yl)-acetate</text>
        <dbReference type="Rhea" id="RHEA:12348"/>
        <dbReference type="ChEBI" id="CHEBI:58425"/>
        <dbReference type="ChEBI" id="CHEBI:58736"/>
        <dbReference type="EC" id="5.3.3.4"/>
    </reaction>
</comment>
<evidence type="ECO:0000256" key="8">
    <source>
        <dbReference type="NCBIfam" id="TIGR03221"/>
    </source>
</evidence>
<evidence type="ECO:0000256" key="1">
    <source>
        <dbReference type="ARBA" id="ARBA00001739"/>
    </source>
</evidence>
<dbReference type="Pfam" id="PF02426">
    <property type="entry name" value="MIase"/>
    <property type="match status" value="1"/>
</dbReference>
<evidence type="ECO:0000256" key="4">
    <source>
        <dbReference type="ARBA" id="ARBA00011365"/>
    </source>
</evidence>
<organism evidence="11 12">
    <name type="scientific">Marinomonas spartinae</name>
    <dbReference type="NCBI Taxonomy" id="1792290"/>
    <lineage>
        <taxon>Bacteria</taxon>
        <taxon>Pseudomonadati</taxon>
        <taxon>Pseudomonadota</taxon>
        <taxon>Gammaproteobacteria</taxon>
        <taxon>Oceanospirillales</taxon>
        <taxon>Oceanospirillaceae</taxon>
        <taxon>Marinomonas</taxon>
    </lineage>
</organism>
<dbReference type="PIRSF" id="PIRSF001486">
    <property type="entry name" value="CatC"/>
    <property type="match status" value="1"/>
</dbReference>
<evidence type="ECO:0000256" key="7">
    <source>
        <dbReference type="ARBA" id="ARBA00023235"/>
    </source>
</evidence>
<feature type="domain" description="Muconolactone isomerase" evidence="10">
    <location>
        <begin position="1"/>
        <end position="89"/>
    </location>
</feature>
<dbReference type="EC" id="5.3.3.4" evidence="5 8"/>
<dbReference type="Gene3D" id="3.30.70.1060">
    <property type="entry name" value="Dimeric alpha+beta barrel"/>
    <property type="match status" value="1"/>
</dbReference>
<dbReference type="AlphaFoldDB" id="A0A1A8THU2"/>
<dbReference type="SUPFAM" id="SSF54909">
    <property type="entry name" value="Dimeric alpha+beta barrel"/>
    <property type="match status" value="1"/>
</dbReference>
<sequence length="92" mass="10509">MLFKVEMTVNIPKDLPVAEADAIKLKEKNYSQELQKAGIWVHLWRIVGQYSNVSIFDVKDNAHLHEVLTGLPLYPFMTMEVTALCQHPSSIK</sequence>
<dbReference type="UniPathway" id="UPA00157">
    <property type="reaction ID" value="UER00260"/>
</dbReference>
<evidence type="ECO:0000313" key="12">
    <source>
        <dbReference type="Proteomes" id="UP000092544"/>
    </source>
</evidence>
<dbReference type="OrthoDB" id="2889526at2"/>
<dbReference type="InterPro" id="IPR003464">
    <property type="entry name" value="Muconolactone_d_Isoase"/>
</dbReference>
<dbReference type="GO" id="GO:0042952">
    <property type="term" value="P:beta-ketoadipate pathway"/>
    <property type="evidence" value="ECO:0007669"/>
    <property type="project" value="UniProtKB-UniRule"/>
</dbReference>
<dbReference type="RefSeq" id="WP_067017172.1">
    <property type="nucleotide sequence ID" value="NZ_FLOB01000006.1"/>
</dbReference>
<evidence type="ECO:0000313" key="11">
    <source>
        <dbReference type="EMBL" id="SBS33164.1"/>
    </source>
</evidence>
<evidence type="ECO:0000256" key="6">
    <source>
        <dbReference type="ARBA" id="ARBA00022797"/>
    </source>
</evidence>
<dbReference type="GO" id="GO:0016159">
    <property type="term" value="F:muconolactone delta-isomerase activity"/>
    <property type="evidence" value="ECO:0007669"/>
    <property type="project" value="UniProtKB-UniRule"/>
</dbReference>